<dbReference type="EMBL" id="PDXA01000021">
    <property type="protein sequence ID" value="RYN49040.1"/>
    <property type="molecule type" value="Genomic_DNA"/>
</dbReference>
<evidence type="ECO:0000313" key="1">
    <source>
        <dbReference type="EMBL" id="RYN49040.1"/>
    </source>
</evidence>
<dbReference type="AlphaFoldDB" id="A0A4V1WMP3"/>
<comment type="caution">
    <text evidence="1">The sequence shown here is derived from an EMBL/GenBank/DDBJ whole genome shotgun (WGS) entry which is preliminary data.</text>
</comment>
<evidence type="ECO:0000313" key="2">
    <source>
        <dbReference type="Proteomes" id="UP000292402"/>
    </source>
</evidence>
<name>A0A4V1WMP3_9PLEO</name>
<gene>
    <name evidence="1" type="ORF">AA0114_g6799</name>
</gene>
<proteinExistence type="predicted"/>
<reference evidence="2" key="1">
    <citation type="journal article" date="2019" name="bioRxiv">
        <title>Genomics, evolutionary history and diagnostics of the Alternaria alternata species group including apple and Asian pear pathotypes.</title>
        <authorList>
            <person name="Armitage A.D."/>
            <person name="Cockerton H.M."/>
            <person name="Sreenivasaprasad S."/>
            <person name="Woodhall J.W."/>
            <person name="Lane C.R."/>
            <person name="Harrison R.J."/>
            <person name="Clarkson J.P."/>
        </authorList>
    </citation>
    <scope>NUCLEOTIDE SEQUENCE [LARGE SCALE GENOMIC DNA]</scope>
    <source>
        <strain evidence="2">FERA 1082</strain>
    </source>
</reference>
<protein>
    <submittedName>
        <fullName evidence="1">Uncharacterized protein</fullName>
    </submittedName>
</protein>
<organism evidence="1 2">
    <name type="scientific">Alternaria tenuissima</name>
    <dbReference type="NCBI Taxonomy" id="119927"/>
    <lineage>
        <taxon>Eukaryota</taxon>
        <taxon>Fungi</taxon>
        <taxon>Dikarya</taxon>
        <taxon>Ascomycota</taxon>
        <taxon>Pezizomycotina</taxon>
        <taxon>Dothideomycetes</taxon>
        <taxon>Pleosporomycetidae</taxon>
        <taxon>Pleosporales</taxon>
        <taxon>Pleosporineae</taxon>
        <taxon>Pleosporaceae</taxon>
        <taxon>Alternaria</taxon>
        <taxon>Alternaria sect. Alternaria</taxon>
        <taxon>Alternaria alternata complex</taxon>
    </lineage>
</organism>
<dbReference type="Proteomes" id="UP000292402">
    <property type="component" value="Unassembled WGS sequence"/>
</dbReference>
<sequence>MSTSQPPKCYLLRIPRELRDAIYAYYLSDDGYYHQSESNTLRHADRSAIDLALTLSCKQVVAEMIALPLKLNAVEFRTHLAPIETAGIGERKWLFRKPPPRDRHNDDYSAPPSRAGHFHFLLARIHDKEADACVLRNSQNVSPNDSPKAAWASSFKNYYQIRSQKLLTMK</sequence>
<accession>A0A4V1WMP3</accession>